<dbReference type="VEuPathDB" id="CryptoDB:Cvel_4995"/>
<name>A0A0G4GP22_9ALVE</name>
<evidence type="ECO:0000313" key="2">
    <source>
        <dbReference type="EMBL" id="CEM32026.1"/>
    </source>
</evidence>
<proteinExistence type="predicted"/>
<sequence length="249" mass="28039">MWQRLQPRRMYEENWRWAFKCMTQGQKDVLMLSLKYYLLQLTRKFEATFLTREAFWGYIGGEGGTERSRELRLLWRSRTEAHFLQVVAPEGVPTDNFRKMMDAPLIFVIRGEALTFLFGKARRKLGLGVHLKDIFGASFPVGPVQRIIDAVLYIVIGSLASQGRVDVGLSYTIQNVLQPSVPAPSSAPIPAPSVDQEMPQTEAQGQTDEHRDEHTGATDVQADPLHEDTSGVDVDNEEIDAEEGLGSYP</sequence>
<feature type="compositionally biased region" description="Acidic residues" evidence="1">
    <location>
        <begin position="234"/>
        <end position="243"/>
    </location>
</feature>
<accession>A0A0G4GP22</accession>
<gene>
    <name evidence="2" type="ORF">Cvel_4995</name>
</gene>
<dbReference type="AlphaFoldDB" id="A0A0G4GP22"/>
<reference evidence="2" key="1">
    <citation type="submission" date="2014-11" db="EMBL/GenBank/DDBJ databases">
        <authorList>
            <person name="Otto D Thomas"/>
            <person name="Naeem Raeece"/>
        </authorList>
    </citation>
    <scope>NUCLEOTIDE SEQUENCE</scope>
</reference>
<evidence type="ECO:0000256" key="1">
    <source>
        <dbReference type="SAM" id="MobiDB-lite"/>
    </source>
</evidence>
<feature type="compositionally biased region" description="Pro residues" evidence="1">
    <location>
        <begin position="181"/>
        <end position="191"/>
    </location>
</feature>
<feature type="compositionally biased region" description="Basic and acidic residues" evidence="1">
    <location>
        <begin position="207"/>
        <end position="216"/>
    </location>
</feature>
<dbReference type="EMBL" id="CDMZ01001402">
    <property type="protein sequence ID" value="CEM32026.1"/>
    <property type="molecule type" value="Genomic_DNA"/>
</dbReference>
<feature type="region of interest" description="Disordered" evidence="1">
    <location>
        <begin position="181"/>
        <end position="249"/>
    </location>
</feature>
<protein>
    <submittedName>
        <fullName evidence="2">Uncharacterized protein</fullName>
    </submittedName>
</protein>
<organism evidence="2">
    <name type="scientific">Chromera velia CCMP2878</name>
    <dbReference type="NCBI Taxonomy" id="1169474"/>
    <lineage>
        <taxon>Eukaryota</taxon>
        <taxon>Sar</taxon>
        <taxon>Alveolata</taxon>
        <taxon>Colpodellida</taxon>
        <taxon>Chromeraceae</taxon>
        <taxon>Chromera</taxon>
    </lineage>
</organism>
<dbReference type="PhylomeDB" id="A0A0G4GP22"/>